<dbReference type="InterPro" id="IPR037066">
    <property type="entry name" value="Plug_dom_sf"/>
</dbReference>
<dbReference type="GO" id="GO:0009279">
    <property type="term" value="C:cell outer membrane"/>
    <property type="evidence" value="ECO:0007669"/>
    <property type="project" value="TreeGrafter"/>
</dbReference>
<dbReference type="PANTHER" id="PTHR30069:SF29">
    <property type="entry name" value="HEMOGLOBIN AND HEMOGLOBIN-HAPTOGLOBIN-BINDING PROTEIN 1-RELATED"/>
    <property type="match status" value="1"/>
</dbReference>
<evidence type="ECO:0000259" key="2">
    <source>
        <dbReference type="Pfam" id="PF07715"/>
    </source>
</evidence>
<proteinExistence type="predicted"/>
<dbReference type="GO" id="GO:0044718">
    <property type="term" value="P:siderophore transmembrane transport"/>
    <property type="evidence" value="ECO:0007669"/>
    <property type="project" value="TreeGrafter"/>
</dbReference>
<dbReference type="InterPro" id="IPR012910">
    <property type="entry name" value="Plug_dom"/>
</dbReference>
<evidence type="ECO:0000256" key="1">
    <source>
        <dbReference type="ARBA" id="ARBA00022729"/>
    </source>
</evidence>
<reference evidence="3" key="1">
    <citation type="submission" date="2015-08" db="EMBL/GenBank/DDBJ databases">
        <title>Candidatus Bacteriodes Periocalifornicus.</title>
        <authorList>
            <person name="McLean J.S."/>
            <person name="Kelley S."/>
        </authorList>
    </citation>
    <scope>NUCLEOTIDE SEQUENCE [LARGE SCALE GENOMIC DNA]</scope>
    <source>
        <strain evidence="3">12B</strain>
    </source>
</reference>
<accession>A0A0Q4BAF7</accession>
<protein>
    <recommendedName>
        <fullName evidence="2">TonB-dependent receptor plug domain-containing protein</fullName>
    </recommendedName>
</protein>
<dbReference type="SUPFAM" id="SSF56935">
    <property type="entry name" value="Porins"/>
    <property type="match status" value="1"/>
</dbReference>
<name>A0A0Q4BAF7_9BACT</name>
<dbReference type="InterPro" id="IPR008969">
    <property type="entry name" value="CarboxyPept-like_regulatory"/>
</dbReference>
<evidence type="ECO:0000313" key="3">
    <source>
        <dbReference type="EMBL" id="KQM09607.1"/>
    </source>
</evidence>
<dbReference type="PATRIC" id="fig|1702214.3.peg.799"/>
<dbReference type="EMBL" id="LIIK01000002">
    <property type="protein sequence ID" value="KQM09607.1"/>
    <property type="molecule type" value="Genomic_DNA"/>
</dbReference>
<dbReference type="PANTHER" id="PTHR30069">
    <property type="entry name" value="TONB-DEPENDENT OUTER MEMBRANE RECEPTOR"/>
    <property type="match status" value="1"/>
</dbReference>
<evidence type="ECO:0000313" key="4">
    <source>
        <dbReference type="Proteomes" id="UP000054172"/>
    </source>
</evidence>
<keyword evidence="1" id="KW-0732">Signal</keyword>
<comment type="caution">
    <text evidence="3">The sequence shown here is derived from an EMBL/GenBank/DDBJ whole genome shotgun (WGS) entry which is preliminary data.</text>
</comment>
<dbReference type="InterPro" id="IPR039426">
    <property type="entry name" value="TonB-dep_rcpt-like"/>
</dbReference>
<dbReference type="Pfam" id="PF13715">
    <property type="entry name" value="CarbopepD_reg_2"/>
    <property type="match status" value="1"/>
</dbReference>
<organism evidence="3 4">
    <name type="scientific">Candidatus [Bacteroides] periocalifornicus</name>
    <dbReference type="NCBI Taxonomy" id="1702214"/>
    <lineage>
        <taxon>Bacteria</taxon>
        <taxon>Pseudomonadati</taxon>
        <taxon>Bacteroidota</taxon>
    </lineage>
</organism>
<dbReference type="Gene3D" id="2.170.130.10">
    <property type="entry name" value="TonB-dependent receptor, plug domain"/>
    <property type="match status" value="1"/>
</dbReference>
<dbReference type="STRING" id="1702214.AL399_00755"/>
<keyword evidence="4" id="KW-1185">Reference proteome</keyword>
<dbReference type="Pfam" id="PF07715">
    <property type="entry name" value="Plug"/>
    <property type="match status" value="1"/>
</dbReference>
<dbReference type="SUPFAM" id="SSF49464">
    <property type="entry name" value="Carboxypeptidase regulatory domain-like"/>
    <property type="match status" value="1"/>
</dbReference>
<dbReference type="Proteomes" id="UP000054172">
    <property type="component" value="Unassembled WGS sequence"/>
</dbReference>
<sequence>MVLALASPLGVVAQEVTLQGTVADGAQKPLAGATIYLQQHPRKGAISGDDGRFQLRVPREAVATDTLVVLYMGLQTVRLALREVDVDKPIAIRMQSNEQQLREVVVRANPSASREFSIREVSRMEIYSMPDAAGDALKMVASLPASTNTEESANPELRGSSADMTRVLVNGVPINNPMRSGQIDGTGMFSLLNTELVARQRVYASCPPVVYGNATAGLVDIETPSQLDHRYSTVSLALMNLGLMHGEPLGEKSFVQLYGNYQNGAGLVWLNHPERLKGFAGGDVGVNAHWQIAQNTTANLYAYGIDERYRARAYSLGYWGDATASRMRNFNILNLKQRVGNGYVSLNLGSDLSRTQYAHGVLVAAQRNAWGYANLDFTYYPSAAVVVQSGAAFEWSRVHFTNQYPLFYYAQQPDAPSVSFSQTLLNRPLELYAYGSVKVGEKIRLGAGVRGRLPLFGQEAGYSCQGSARYLFTGQHSLLASAGYYTGHSIPQFYTQAFSPIRSLQYTLEYTWGTAITQLQLAAYYKQEFTQAGLREIGGTGQGLALFDTRRRIFGLEEYFQWVITPRVSFSFSYTFLYAKIRLNGRWYDAHNQMDGLVKGTISYSSGLLGFFSLSGNYHPGLHYTPIVGGIAGHPSAGGAYQPVYGELNSGQLGYYLSCNLQWSRLFRLGPVRLITYVSLSNILGRANQRSPIYKADYSGIQGYNHYMGRVLYVGCMVGW</sequence>
<feature type="domain" description="TonB-dependent receptor plug" evidence="2">
    <location>
        <begin position="131"/>
        <end position="217"/>
    </location>
</feature>
<gene>
    <name evidence="3" type="ORF">AL399_00755</name>
</gene>
<dbReference type="GO" id="GO:0015344">
    <property type="term" value="F:siderophore uptake transmembrane transporter activity"/>
    <property type="evidence" value="ECO:0007669"/>
    <property type="project" value="TreeGrafter"/>
</dbReference>
<dbReference type="AlphaFoldDB" id="A0A0Q4BAF7"/>